<accession>A0A7J0GKE2</accession>
<comment type="caution">
    <text evidence="1">The sequence shown here is derived from an EMBL/GenBank/DDBJ whole genome shotgun (WGS) entry which is preliminary data.</text>
</comment>
<gene>
    <name evidence="1" type="ORF">Acr_22g0006300</name>
</gene>
<dbReference type="EMBL" id="BJWL01000022">
    <property type="protein sequence ID" value="GFZ11232.1"/>
    <property type="molecule type" value="Genomic_DNA"/>
</dbReference>
<dbReference type="Proteomes" id="UP000585474">
    <property type="component" value="Unassembled WGS sequence"/>
</dbReference>
<name>A0A7J0GKE2_9ERIC</name>
<reference evidence="1 2" key="1">
    <citation type="submission" date="2019-07" db="EMBL/GenBank/DDBJ databases">
        <title>De Novo Assembly of kiwifruit Actinidia rufa.</title>
        <authorList>
            <person name="Sugita-Konishi S."/>
            <person name="Sato K."/>
            <person name="Mori E."/>
            <person name="Abe Y."/>
            <person name="Kisaki G."/>
            <person name="Hamano K."/>
            <person name="Suezawa K."/>
            <person name="Otani M."/>
            <person name="Fukuda T."/>
            <person name="Manabe T."/>
            <person name="Gomi K."/>
            <person name="Tabuchi M."/>
            <person name="Akimitsu K."/>
            <person name="Kataoka I."/>
        </authorList>
    </citation>
    <scope>NUCLEOTIDE SEQUENCE [LARGE SCALE GENOMIC DNA]</scope>
    <source>
        <strain evidence="2">cv. Fuchu</strain>
    </source>
</reference>
<evidence type="ECO:0000313" key="2">
    <source>
        <dbReference type="Proteomes" id="UP000585474"/>
    </source>
</evidence>
<dbReference type="AlphaFoldDB" id="A0A7J0GKE2"/>
<protein>
    <submittedName>
        <fullName evidence="1">Uncharacterized protein</fullName>
    </submittedName>
</protein>
<keyword evidence="2" id="KW-1185">Reference proteome</keyword>
<dbReference type="OrthoDB" id="1918594at2759"/>
<organism evidence="1 2">
    <name type="scientific">Actinidia rufa</name>
    <dbReference type="NCBI Taxonomy" id="165716"/>
    <lineage>
        <taxon>Eukaryota</taxon>
        <taxon>Viridiplantae</taxon>
        <taxon>Streptophyta</taxon>
        <taxon>Embryophyta</taxon>
        <taxon>Tracheophyta</taxon>
        <taxon>Spermatophyta</taxon>
        <taxon>Magnoliopsida</taxon>
        <taxon>eudicotyledons</taxon>
        <taxon>Gunneridae</taxon>
        <taxon>Pentapetalae</taxon>
        <taxon>asterids</taxon>
        <taxon>Ericales</taxon>
        <taxon>Actinidiaceae</taxon>
        <taxon>Actinidia</taxon>
    </lineage>
</organism>
<sequence length="125" mass="14429">MGDYLSGFVTALRSLKFEICVLKDWRRGEWTKVYRIDMETSRDVPWDLKVYLPIGWLNDDEVLILESLTSRGDIYLAYDVKRNEANIVDSSVCGSNFHAHTHTNSLVSWQTMQQYPQAFLSGMSS</sequence>
<proteinExistence type="predicted"/>
<evidence type="ECO:0000313" key="1">
    <source>
        <dbReference type="EMBL" id="GFZ11232.1"/>
    </source>
</evidence>